<sequence>MKTIVIGGGIIGAAIACRLAQAGQEVVVIDAGAGATAQSFGWINASFSLDADHFRLREAGMAAWRRLGDLPGLNWQGSLSWEVQGAALEAMKAELEGFGYPVERVGAKTIRDRVPGLAMVPEAALVCPTEGSVEPGQAAAALMARAVDAGARQVAGARVLEIVERAGRVAGVRTEWGMVPGDAVVVAAGAGAPALVEPLGVALPMLPRPGGLMISRPLPRLLDTILVAPEREIRQDADGRLIVPGSVSHQGDESASLDRPPEALADSARAAVSALFPRVTIDWARIGVAMRPVPGDKRPVIGAAGPEGLYLAVMHSGVTLAAIVAEALADRMAGGEAYADLVAPYDAGRFGAA</sequence>
<keyword evidence="4" id="KW-1185">Reference proteome</keyword>
<dbReference type="InterPro" id="IPR006076">
    <property type="entry name" value="FAD-dep_OxRdtase"/>
</dbReference>
<keyword evidence="1" id="KW-0560">Oxidoreductase</keyword>
<reference evidence="4" key="1">
    <citation type="journal article" date="2019" name="Int. J. Syst. Evol. Microbiol.">
        <title>The Global Catalogue of Microorganisms (GCM) 10K type strain sequencing project: providing services to taxonomists for standard genome sequencing and annotation.</title>
        <authorList>
            <consortium name="The Broad Institute Genomics Platform"/>
            <consortium name="The Broad Institute Genome Sequencing Center for Infectious Disease"/>
            <person name="Wu L."/>
            <person name="Ma J."/>
        </authorList>
    </citation>
    <scope>NUCLEOTIDE SEQUENCE [LARGE SCALE GENOMIC DNA]</scope>
    <source>
        <strain evidence="4">JCM 18015</strain>
    </source>
</reference>
<proteinExistence type="predicted"/>
<organism evidence="3 4">
    <name type="scientific">[Roseibacterium] beibuensis</name>
    <dbReference type="NCBI Taxonomy" id="1193142"/>
    <lineage>
        <taxon>Bacteria</taxon>
        <taxon>Pseudomonadati</taxon>
        <taxon>Pseudomonadota</taxon>
        <taxon>Alphaproteobacteria</taxon>
        <taxon>Rhodobacterales</taxon>
        <taxon>Roseobacteraceae</taxon>
        <taxon>Roseicyclus</taxon>
    </lineage>
</organism>
<dbReference type="InterPro" id="IPR036188">
    <property type="entry name" value="FAD/NAD-bd_sf"/>
</dbReference>
<evidence type="ECO:0000259" key="2">
    <source>
        <dbReference type="Pfam" id="PF01266"/>
    </source>
</evidence>
<name>A0ABP9LKI5_9RHOB</name>
<comment type="caution">
    <text evidence="3">The sequence shown here is derived from an EMBL/GenBank/DDBJ whole genome shotgun (WGS) entry which is preliminary data.</text>
</comment>
<evidence type="ECO:0000313" key="3">
    <source>
        <dbReference type="EMBL" id="GAA5078715.1"/>
    </source>
</evidence>
<dbReference type="EMBL" id="BAABHW010000005">
    <property type="protein sequence ID" value="GAA5078715.1"/>
    <property type="molecule type" value="Genomic_DNA"/>
</dbReference>
<dbReference type="Pfam" id="PF01266">
    <property type="entry name" value="DAO"/>
    <property type="match status" value="1"/>
</dbReference>
<protein>
    <submittedName>
        <fullName evidence="3">FAD-binding oxidoreductase</fullName>
    </submittedName>
</protein>
<evidence type="ECO:0000313" key="4">
    <source>
        <dbReference type="Proteomes" id="UP001499910"/>
    </source>
</evidence>
<feature type="domain" description="FAD dependent oxidoreductase" evidence="2">
    <location>
        <begin position="3"/>
        <end position="331"/>
    </location>
</feature>
<dbReference type="PROSITE" id="PS51257">
    <property type="entry name" value="PROKAR_LIPOPROTEIN"/>
    <property type="match status" value="1"/>
</dbReference>
<dbReference type="Proteomes" id="UP001499910">
    <property type="component" value="Unassembled WGS sequence"/>
</dbReference>
<dbReference type="Gene3D" id="3.50.50.60">
    <property type="entry name" value="FAD/NAD(P)-binding domain"/>
    <property type="match status" value="1"/>
</dbReference>
<dbReference type="SUPFAM" id="SSF51905">
    <property type="entry name" value="FAD/NAD(P)-binding domain"/>
    <property type="match status" value="1"/>
</dbReference>
<accession>A0ABP9LKI5</accession>
<dbReference type="PANTHER" id="PTHR13847">
    <property type="entry name" value="SARCOSINE DEHYDROGENASE-RELATED"/>
    <property type="match status" value="1"/>
</dbReference>
<dbReference type="PANTHER" id="PTHR13847:SF289">
    <property type="entry name" value="GLYCINE OXIDASE"/>
    <property type="match status" value="1"/>
</dbReference>
<dbReference type="Gene3D" id="3.30.9.10">
    <property type="entry name" value="D-Amino Acid Oxidase, subunit A, domain 2"/>
    <property type="match status" value="1"/>
</dbReference>
<gene>
    <name evidence="3" type="ORF">GCM10023209_30130</name>
</gene>
<evidence type="ECO:0000256" key="1">
    <source>
        <dbReference type="ARBA" id="ARBA00023002"/>
    </source>
</evidence>
<dbReference type="RefSeq" id="WP_259552833.1">
    <property type="nucleotide sequence ID" value="NZ_BAABHW010000005.1"/>
</dbReference>